<dbReference type="InterPro" id="IPR001680">
    <property type="entry name" value="WD40_rpt"/>
</dbReference>
<dbReference type="InParanoid" id="A0A6P8IFM7"/>
<evidence type="ECO:0000256" key="2">
    <source>
        <dbReference type="ARBA" id="ARBA00004496"/>
    </source>
</evidence>
<dbReference type="GO" id="GO:0005634">
    <property type="term" value="C:nucleus"/>
    <property type="evidence" value="ECO:0007669"/>
    <property type="project" value="UniProtKB-SubCell"/>
</dbReference>
<proteinExistence type="inferred from homology"/>
<comment type="similarity">
    <text evidence="9">Belongs to the WD repeat DCAF12 family.</text>
</comment>
<keyword evidence="12" id="KW-1185">Reference proteome</keyword>
<evidence type="ECO:0000256" key="4">
    <source>
        <dbReference type="ARBA" id="ARBA00022490"/>
    </source>
</evidence>
<evidence type="ECO:0000313" key="12">
    <source>
        <dbReference type="Proteomes" id="UP000515163"/>
    </source>
</evidence>
<name>A0A6P8IFM7_ACTTE</name>
<dbReference type="Proteomes" id="UP000515163">
    <property type="component" value="Unplaced"/>
</dbReference>
<dbReference type="PANTHER" id="PTHR19860">
    <property type="entry name" value="DDB1- AND CUL4-ASSOCIATED FACTOR 12-RELATED"/>
    <property type="match status" value="1"/>
</dbReference>
<feature type="repeat" description="WD" evidence="10">
    <location>
        <begin position="136"/>
        <end position="176"/>
    </location>
</feature>
<feature type="domain" description="DDB1- and CUL4-associated factor 12 beta-propeller" evidence="11">
    <location>
        <begin position="39"/>
        <end position="398"/>
    </location>
</feature>
<dbReference type="OrthoDB" id="9610195at2759"/>
<keyword evidence="8" id="KW-0539">Nucleus</keyword>
<evidence type="ECO:0000256" key="6">
    <source>
        <dbReference type="ARBA" id="ARBA00022737"/>
    </source>
</evidence>
<dbReference type="PROSITE" id="PS50082">
    <property type="entry name" value="WD_REPEATS_2"/>
    <property type="match status" value="1"/>
</dbReference>
<dbReference type="GO" id="GO:0080008">
    <property type="term" value="C:Cul4-RING E3 ubiquitin ligase complex"/>
    <property type="evidence" value="ECO:0007669"/>
    <property type="project" value="TreeGrafter"/>
</dbReference>
<dbReference type="AlphaFoldDB" id="A0A6P8IFM7"/>
<gene>
    <name evidence="13" type="primary">LOC116300757</name>
</gene>
<accession>A0A6P8IFM7</accession>
<dbReference type="InterPro" id="IPR015943">
    <property type="entry name" value="WD40/YVTN_repeat-like_dom_sf"/>
</dbReference>
<evidence type="ECO:0000256" key="8">
    <source>
        <dbReference type="ARBA" id="ARBA00023242"/>
    </source>
</evidence>
<evidence type="ECO:0000256" key="9">
    <source>
        <dbReference type="ARBA" id="ARBA00038022"/>
    </source>
</evidence>
<keyword evidence="5 10" id="KW-0853">WD repeat</keyword>
<keyword evidence="6" id="KW-0677">Repeat</keyword>
<dbReference type="Gene3D" id="2.130.10.10">
    <property type="entry name" value="YVTN repeat-like/Quinoprotein amine dehydrogenase"/>
    <property type="match status" value="2"/>
</dbReference>
<dbReference type="GO" id="GO:0005737">
    <property type="term" value="C:cytoplasm"/>
    <property type="evidence" value="ECO:0007669"/>
    <property type="project" value="UniProtKB-SubCell"/>
</dbReference>
<dbReference type="GeneID" id="116300757"/>
<keyword evidence="4" id="KW-0963">Cytoplasm</keyword>
<protein>
    <submittedName>
        <fullName evidence="13">DDB1- and CUL4-associated factor 12-like</fullName>
    </submittedName>
</protein>
<dbReference type="PROSITE" id="PS50294">
    <property type="entry name" value="WD_REPEATS_REGION"/>
    <property type="match status" value="1"/>
</dbReference>
<dbReference type="RefSeq" id="XP_031565544.1">
    <property type="nucleotide sequence ID" value="XM_031709684.1"/>
</dbReference>
<dbReference type="InterPro" id="IPR051191">
    <property type="entry name" value="DCAF12"/>
</dbReference>
<dbReference type="Pfam" id="PF23760">
    <property type="entry name" value="Beta-prop_DCAF12"/>
    <property type="match status" value="1"/>
</dbReference>
<evidence type="ECO:0000256" key="1">
    <source>
        <dbReference type="ARBA" id="ARBA00004123"/>
    </source>
</evidence>
<evidence type="ECO:0000313" key="13">
    <source>
        <dbReference type="RefSeq" id="XP_031565544.1"/>
    </source>
</evidence>
<comment type="subcellular location">
    <subcellularLocation>
        <location evidence="2">Cytoplasm</location>
    </subcellularLocation>
    <subcellularLocation>
        <location evidence="1">Nucleus</location>
    </subcellularLocation>
</comment>
<organism evidence="12 13">
    <name type="scientific">Actinia tenebrosa</name>
    <name type="common">Australian red waratah sea anemone</name>
    <dbReference type="NCBI Taxonomy" id="6105"/>
    <lineage>
        <taxon>Eukaryota</taxon>
        <taxon>Metazoa</taxon>
        <taxon>Cnidaria</taxon>
        <taxon>Anthozoa</taxon>
        <taxon>Hexacorallia</taxon>
        <taxon>Actiniaria</taxon>
        <taxon>Actiniidae</taxon>
        <taxon>Actinia</taxon>
    </lineage>
</organism>
<dbReference type="InterPro" id="IPR056151">
    <property type="entry name" value="Beta-prop_DCAF12"/>
</dbReference>
<comment type="pathway">
    <text evidence="3">Protein modification; protein ubiquitination.</text>
</comment>
<sequence>MKSVFEYLSTRRQSTDAKLSSQTVTDLISHRVPLTWKPSNVPLGTIDKVFASKWLDDRRVICGTKCNQLVVIDVVTKERVFIPMLEGSPHATPQMVSAGVHDIALNQSQTMLASNGENPNHLAVYKLPTFDPVCVGEGHSDWVFATEWIDDRLLATGSRDGTISIWNTYGGEPAYTSNKLVGTTNGKEKAKIMPAYVSPKTTLTGTVEADRIRDLAYNSNTGNLAALSPHSLVHVWDIASGKQLSSFPLPFYYENVCLALEKDRSLYAIGSQSHVSLVDLRSYKMVKNIRTYDPGAGVRSVSFQDVLLTIGTGHGSVVFYDLVANGFLVTDTKDDLTLKSGKGWLRLDNTLYEYFTETEVDCFSNAIYTHCYDPTGTKLFTAGGPLALVLYGNYAAVWE</sequence>
<dbReference type="PANTHER" id="PTHR19860:SF16">
    <property type="entry name" value="DDB1- AND CUL4-ASSOCIATED FACTOR 12"/>
    <property type="match status" value="1"/>
</dbReference>
<evidence type="ECO:0000256" key="7">
    <source>
        <dbReference type="ARBA" id="ARBA00022786"/>
    </source>
</evidence>
<evidence type="ECO:0000256" key="3">
    <source>
        <dbReference type="ARBA" id="ARBA00004906"/>
    </source>
</evidence>
<dbReference type="FunCoup" id="A0A6P8IFM7">
    <property type="interactions" value="477"/>
</dbReference>
<dbReference type="InterPro" id="IPR036322">
    <property type="entry name" value="WD40_repeat_dom_sf"/>
</dbReference>
<dbReference type="SUPFAM" id="SSF50978">
    <property type="entry name" value="WD40 repeat-like"/>
    <property type="match status" value="1"/>
</dbReference>
<evidence type="ECO:0000259" key="11">
    <source>
        <dbReference type="Pfam" id="PF23760"/>
    </source>
</evidence>
<evidence type="ECO:0000256" key="10">
    <source>
        <dbReference type="PROSITE-ProRule" id="PRU00221"/>
    </source>
</evidence>
<keyword evidence="7" id="KW-0833">Ubl conjugation pathway</keyword>
<dbReference type="SMART" id="SM00320">
    <property type="entry name" value="WD40"/>
    <property type="match status" value="4"/>
</dbReference>
<evidence type="ECO:0000256" key="5">
    <source>
        <dbReference type="ARBA" id="ARBA00022574"/>
    </source>
</evidence>
<dbReference type="KEGG" id="aten:116300757"/>
<reference evidence="13" key="1">
    <citation type="submission" date="2025-08" db="UniProtKB">
        <authorList>
            <consortium name="RefSeq"/>
        </authorList>
    </citation>
    <scope>IDENTIFICATION</scope>
    <source>
        <tissue evidence="13">Tentacle</tissue>
    </source>
</reference>